<gene>
    <name evidence="3" type="primary">LOC102808847</name>
</gene>
<evidence type="ECO:0000313" key="2">
    <source>
        <dbReference type="Proteomes" id="UP000694865"/>
    </source>
</evidence>
<feature type="region of interest" description="Disordered" evidence="1">
    <location>
        <begin position="258"/>
        <end position="279"/>
    </location>
</feature>
<name>A0ABM0LY98_SACKO</name>
<dbReference type="RefSeq" id="XP_006812739.1">
    <property type="nucleotide sequence ID" value="XM_006812676.1"/>
</dbReference>
<dbReference type="GeneID" id="102808847"/>
<accession>A0ABM0LY98</accession>
<reference evidence="3" key="1">
    <citation type="submission" date="2025-08" db="UniProtKB">
        <authorList>
            <consortium name="RefSeq"/>
        </authorList>
    </citation>
    <scope>IDENTIFICATION</scope>
    <source>
        <tissue evidence="3">Testes</tissue>
    </source>
</reference>
<feature type="compositionally biased region" description="Polar residues" evidence="1">
    <location>
        <begin position="176"/>
        <end position="189"/>
    </location>
</feature>
<feature type="region of interest" description="Disordered" evidence="1">
    <location>
        <begin position="1"/>
        <end position="94"/>
    </location>
</feature>
<sequence length="279" mass="30998">TSTGSCPIKRAVRENNQYQNDPPTRPNTASYGSVTVQPAQSTRSCGFHEPTHVAPGVPQRKPQYESNQAWQSPVKDVRGNEDSDKTEGILTPIQVSEISRLLGLHKNKENQKGTSNSQSGQDKNELPLAHELFNYLRELPQIKDESYLCRPNDQQQSVVSNKQQQSAVPKTRRNLGDQTSQKGRAQQQIPTRLSAKQMNQVASQRHGLVQPMNQVGSQRHGLVQPMSQVGSQQRGMVQPNVQLCPHGRGPVTKTIMVVKKDKKSMLGRGVKKSNKGAWK</sequence>
<proteinExistence type="predicted"/>
<keyword evidence="2" id="KW-1185">Reference proteome</keyword>
<feature type="non-terminal residue" evidence="3">
    <location>
        <position position="1"/>
    </location>
</feature>
<organism evidence="2 3">
    <name type="scientific">Saccoglossus kowalevskii</name>
    <name type="common">Acorn worm</name>
    <dbReference type="NCBI Taxonomy" id="10224"/>
    <lineage>
        <taxon>Eukaryota</taxon>
        <taxon>Metazoa</taxon>
        <taxon>Hemichordata</taxon>
        <taxon>Enteropneusta</taxon>
        <taxon>Harrimaniidae</taxon>
        <taxon>Saccoglossus</taxon>
    </lineage>
</organism>
<dbReference type="Proteomes" id="UP000694865">
    <property type="component" value="Unplaced"/>
</dbReference>
<evidence type="ECO:0000256" key="1">
    <source>
        <dbReference type="SAM" id="MobiDB-lite"/>
    </source>
</evidence>
<feature type="compositionally biased region" description="Basic and acidic residues" evidence="1">
    <location>
        <begin position="75"/>
        <end position="87"/>
    </location>
</feature>
<feature type="compositionally biased region" description="Low complexity" evidence="1">
    <location>
        <begin position="154"/>
        <end position="168"/>
    </location>
</feature>
<feature type="compositionally biased region" description="Basic residues" evidence="1">
    <location>
        <begin position="269"/>
        <end position="279"/>
    </location>
</feature>
<feature type="compositionally biased region" description="Polar residues" evidence="1">
    <location>
        <begin position="14"/>
        <end position="44"/>
    </location>
</feature>
<protein>
    <submittedName>
        <fullName evidence="3">Uncharacterized protein LOC102808847</fullName>
    </submittedName>
</protein>
<feature type="region of interest" description="Disordered" evidence="1">
    <location>
        <begin position="151"/>
        <end position="189"/>
    </location>
</feature>
<evidence type="ECO:0000313" key="3">
    <source>
        <dbReference type="RefSeq" id="XP_006812739.1"/>
    </source>
</evidence>